<dbReference type="AlphaFoldDB" id="A0A0F8XRF6"/>
<feature type="transmembrane region" description="Helical" evidence="11">
    <location>
        <begin position="172"/>
        <end position="194"/>
    </location>
</feature>
<evidence type="ECO:0000256" key="2">
    <source>
        <dbReference type="ARBA" id="ARBA00008170"/>
    </source>
</evidence>
<dbReference type="NCBIfam" id="TIGR00378">
    <property type="entry name" value="cax"/>
    <property type="match status" value="1"/>
</dbReference>
<evidence type="ECO:0000256" key="4">
    <source>
        <dbReference type="ARBA" id="ARBA00022568"/>
    </source>
</evidence>
<dbReference type="VEuPathDB" id="FungiDB:P175DRAFT_0443309"/>
<dbReference type="InterPro" id="IPR004713">
    <property type="entry name" value="CaH_exchang"/>
</dbReference>
<name>A0A0F8XRF6_9EURO</name>
<feature type="transmembrane region" description="Helical" evidence="11">
    <location>
        <begin position="107"/>
        <end position="126"/>
    </location>
</feature>
<evidence type="ECO:0000256" key="8">
    <source>
        <dbReference type="ARBA" id="ARBA00023065"/>
    </source>
</evidence>
<dbReference type="GO" id="GO:0000329">
    <property type="term" value="C:fungal-type vacuole membrane"/>
    <property type="evidence" value="ECO:0007669"/>
    <property type="project" value="TreeGrafter"/>
</dbReference>
<feature type="compositionally biased region" description="Basic and acidic residues" evidence="10">
    <location>
        <begin position="659"/>
        <end position="682"/>
    </location>
</feature>
<protein>
    <recommendedName>
        <fullName evidence="12">Sodium/calcium exchanger membrane region domain-containing protein</fullName>
    </recommendedName>
</protein>
<dbReference type="Proteomes" id="UP000034947">
    <property type="component" value="Unassembled WGS sequence"/>
</dbReference>
<feature type="transmembrane region" description="Helical" evidence="11">
    <location>
        <begin position="81"/>
        <end position="101"/>
    </location>
</feature>
<feature type="transmembrane region" description="Helical" evidence="11">
    <location>
        <begin position="438"/>
        <end position="458"/>
    </location>
</feature>
<keyword evidence="7 11" id="KW-1133">Transmembrane helix</keyword>
<feature type="domain" description="Sodium/calcium exchanger membrane region" evidence="12">
    <location>
        <begin position="106"/>
        <end position="277"/>
    </location>
</feature>
<comment type="similarity">
    <text evidence="2">Belongs to the Ca(2+):cation antiporter (CaCA) (TC 2.A.19) family.</text>
</comment>
<accession>A0A0F8XRF6</accession>
<evidence type="ECO:0000313" key="13">
    <source>
        <dbReference type="EMBL" id="KKK26092.1"/>
    </source>
</evidence>
<evidence type="ECO:0000256" key="7">
    <source>
        <dbReference type="ARBA" id="ARBA00022989"/>
    </source>
</evidence>
<dbReference type="Gene3D" id="1.20.1420.30">
    <property type="entry name" value="NCX, central ion-binding region"/>
    <property type="match status" value="1"/>
</dbReference>
<dbReference type="Pfam" id="PF01699">
    <property type="entry name" value="Na_Ca_ex"/>
    <property type="match status" value="2"/>
</dbReference>
<dbReference type="InterPro" id="IPR004837">
    <property type="entry name" value="NaCa_Exmemb"/>
</dbReference>
<evidence type="ECO:0000256" key="11">
    <source>
        <dbReference type="SAM" id="Phobius"/>
    </source>
</evidence>
<keyword evidence="3" id="KW-0813">Transport</keyword>
<proteinExistence type="inferred from homology"/>
<keyword evidence="14" id="KW-1185">Reference proteome</keyword>
<dbReference type="PANTHER" id="PTHR31503">
    <property type="entry name" value="VACUOLAR CALCIUM ION TRANSPORTER"/>
    <property type="match status" value="1"/>
</dbReference>
<evidence type="ECO:0000256" key="3">
    <source>
        <dbReference type="ARBA" id="ARBA00022448"/>
    </source>
</evidence>
<dbReference type="VEuPathDB" id="FungiDB:P175DRAFT_0442732"/>
<organism evidence="13 14">
    <name type="scientific">Aspergillus ochraceoroseus</name>
    <dbReference type="NCBI Taxonomy" id="138278"/>
    <lineage>
        <taxon>Eukaryota</taxon>
        <taxon>Fungi</taxon>
        <taxon>Dikarya</taxon>
        <taxon>Ascomycota</taxon>
        <taxon>Pezizomycotina</taxon>
        <taxon>Eurotiomycetes</taxon>
        <taxon>Eurotiomycetidae</taxon>
        <taxon>Eurotiales</taxon>
        <taxon>Aspergillaceae</taxon>
        <taxon>Aspergillus</taxon>
        <taxon>Aspergillus subgen. Nidulantes</taxon>
    </lineage>
</organism>
<feature type="transmembrane region" description="Helical" evidence="11">
    <location>
        <begin position="414"/>
        <end position="431"/>
    </location>
</feature>
<evidence type="ECO:0000256" key="1">
    <source>
        <dbReference type="ARBA" id="ARBA00004127"/>
    </source>
</evidence>
<dbReference type="InterPro" id="IPR044880">
    <property type="entry name" value="NCX_ion-bd_dom_sf"/>
</dbReference>
<keyword evidence="4" id="KW-0109">Calcium transport</keyword>
<keyword evidence="6" id="KW-0106">Calcium</keyword>
<dbReference type="FunFam" id="1.20.1420.30:FF:000027">
    <property type="entry name" value="Vacuolar calcium ion transporter"/>
    <property type="match status" value="1"/>
</dbReference>
<dbReference type="OrthoDB" id="1699231at2759"/>
<reference evidence="13 14" key="1">
    <citation type="submission" date="2015-02" db="EMBL/GenBank/DDBJ databases">
        <title>Draft Genome Sequences of Two Closely-Related Aflatoxigenic Aspergillus Species Obtained from the Cote d'Ivoire.</title>
        <authorList>
            <person name="Moore G.G."/>
            <person name="Beltz S.B."/>
            <person name="Mack B.M."/>
        </authorList>
    </citation>
    <scope>NUCLEOTIDE SEQUENCE [LARGE SCALE GENOMIC DNA]</scope>
    <source>
        <strain evidence="13 14">SRRC1432</strain>
    </source>
</reference>
<comment type="caution">
    <text evidence="13">The sequence shown here is derived from an EMBL/GenBank/DDBJ whole genome shotgun (WGS) entry which is preliminary data.</text>
</comment>
<evidence type="ECO:0000256" key="6">
    <source>
        <dbReference type="ARBA" id="ARBA00022837"/>
    </source>
</evidence>
<evidence type="ECO:0000313" key="14">
    <source>
        <dbReference type="Proteomes" id="UP000034947"/>
    </source>
</evidence>
<dbReference type="EMBL" id="JYKN01000023">
    <property type="protein sequence ID" value="KKK26092.1"/>
    <property type="molecule type" value="Genomic_DNA"/>
</dbReference>
<gene>
    <name evidence="13" type="ORF">AOCH_002140</name>
</gene>
<evidence type="ECO:0000256" key="5">
    <source>
        <dbReference type="ARBA" id="ARBA00022692"/>
    </source>
</evidence>
<comment type="subcellular location">
    <subcellularLocation>
        <location evidence="1">Endomembrane system</location>
        <topology evidence="1">Multi-pass membrane protein</topology>
    </subcellularLocation>
</comment>
<dbReference type="FunFam" id="1.20.1420.30:FF:000026">
    <property type="entry name" value="Vacuolar calcium ion transporter"/>
    <property type="match status" value="1"/>
</dbReference>
<keyword evidence="8" id="KW-0406">Ion transport</keyword>
<sequence>MARPESRTPSLPEGNENLLMSDFNHPAVVTGYDSVLPTHKNEKDLSHRGRIFRIHTAGQSGRTGIHPIYFLQVCFRSTCTLSMIVNVLWPFVPAAIAIHFARPALHVWIFVLNYIAIVPSANLLGFAGGELAKKLPKVFGILVETTLSSVVEIVLFMVLIHNDTNGNLIPVIQAAILGSILANLLLCLGLCFFFGGLGRENQEFHEAVSEVGSGILLVAGFGLLIPSAFYATLSSRVGSTSSTVNLTEAELSHSALVISRATAIILLVAFLMFLFYNLHSHHTIFDEVLELDEHRDEDRDKEEKRAKLTLVECLVAIAIALTCVCMSAVFLVQEIEHIVHEQHVSDNFMGLILVPVVEKAAEHLTAIDEAWDNQMNFALFHCLGPSIQTALLNAPLAVIVGWCLSKDVSLNFEIFMIVLVVLSILVVGNFLRDGKSNYLEGGLCVLVYVIIAVATWYFPQLSGGESSSSSQEAEVAVAAHRNCFGKSRLRNIELAKGTPCISRRSKDESLKLCPSPFSLCTPSNLEKSEAIIKTMESAQDPAQVLMTALKERNIPAKRDEITAAFYTDPNNAKNAEWVKEHLDSNTLLSYEELSLYSKLESSGALARILPRADLDATRPFLDEDIQKAIDSLNASTAEIQRQTDILTSQYDILNRRLKRDEERESRQNREAERLRRKHEAERQNTAAASSDLAHELEINLKNECEKSTMDGKGILSTLTTRLKDNDKILADMERLAAGVKSSDNDASIVKRTSELSATLAQYVAEEIYYRLDRLYLEKALDSRQATSDALTDQENDAISGLEVELESLYPEIDVLAEMSTQQQFVEPILRELQNHHGQLRIASHQKLDYILEAVTDMTASTESLTTILQDRESFCAAFEAFVSAYRSEIGDQTLESTASRRETMRRYSTQQLLAAPQGGKRAGPFPESEALSNVLRRIGLSLEAVFQSEESDGGVSTLRQERQHMLDGLRSYGIASDSPLVAELLPTDKATRLLTSSLEADSQFTTSLSSVEHEKSLVELESKLSRIQKGIERLNHDTVYQRDKAREKFLEKWG</sequence>
<evidence type="ECO:0000256" key="10">
    <source>
        <dbReference type="SAM" id="MobiDB-lite"/>
    </source>
</evidence>
<feature type="domain" description="Sodium/calcium exchanger membrane region" evidence="12">
    <location>
        <begin position="315"/>
        <end position="456"/>
    </location>
</feature>
<dbReference type="GO" id="GO:0015369">
    <property type="term" value="F:calcium:proton antiporter activity"/>
    <property type="evidence" value="ECO:0007669"/>
    <property type="project" value="InterPro"/>
</dbReference>
<dbReference type="GO" id="GO:0006874">
    <property type="term" value="P:intracellular calcium ion homeostasis"/>
    <property type="evidence" value="ECO:0007669"/>
    <property type="project" value="TreeGrafter"/>
</dbReference>
<feature type="transmembrane region" description="Helical" evidence="11">
    <location>
        <begin position="253"/>
        <end position="276"/>
    </location>
</feature>
<keyword evidence="5 11" id="KW-0812">Transmembrane</keyword>
<feature type="transmembrane region" description="Helical" evidence="11">
    <location>
        <begin position="215"/>
        <end position="233"/>
    </location>
</feature>
<feature type="transmembrane region" description="Helical" evidence="11">
    <location>
        <begin position="138"/>
        <end position="160"/>
    </location>
</feature>
<feature type="transmembrane region" description="Helical" evidence="11">
    <location>
        <begin position="308"/>
        <end position="332"/>
    </location>
</feature>
<dbReference type="PANTHER" id="PTHR31503:SF14">
    <property type="entry name" value="VACUOLAR CALCIUM ION TRANSPORTER"/>
    <property type="match status" value="1"/>
</dbReference>
<dbReference type="GO" id="GO:0012505">
    <property type="term" value="C:endomembrane system"/>
    <property type="evidence" value="ECO:0007669"/>
    <property type="project" value="UniProtKB-SubCell"/>
</dbReference>
<evidence type="ECO:0000256" key="9">
    <source>
        <dbReference type="ARBA" id="ARBA00023136"/>
    </source>
</evidence>
<feature type="region of interest" description="Disordered" evidence="10">
    <location>
        <begin position="659"/>
        <end position="689"/>
    </location>
</feature>
<evidence type="ECO:0000259" key="12">
    <source>
        <dbReference type="Pfam" id="PF01699"/>
    </source>
</evidence>
<keyword evidence="9 11" id="KW-0472">Membrane</keyword>
<dbReference type="InterPro" id="IPR004798">
    <property type="entry name" value="CAX-like"/>
</dbReference>